<keyword evidence="4" id="KW-0342">GTP-binding</keyword>
<reference evidence="12" key="2">
    <citation type="submission" date="2018-10" db="EMBL/GenBank/DDBJ databases">
        <title>De novo assembly of a Great Dane genome.</title>
        <authorList>
            <person name="Kidd J.M."/>
            <person name="Pendleton A.L."/>
            <person name="Shen F."/>
            <person name="Emery S."/>
        </authorList>
    </citation>
    <scope>NUCLEOTIDE SEQUENCE [LARGE SCALE GENOMIC DNA]</scope>
    <source>
        <strain evidence="12">Great Dane</strain>
    </source>
</reference>
<evidence type="ECO:0000256" key="3">
    <source>
        <dbReference type="ARBA" id="ARBA00022833"/>
    </source>
</evidence>
<evidence type="ECO:0000259" key="8">
    <source>
        <dbReference type="Pfam" id="PF02492"/>
    </source>
</evidence>
<reference evidence="10 13" key="1">
    <citation type="journal article" date="2005" name="Nature">
        <title>Genome sequence, comparative analysis and haplotype structure of the domestic dog.</title>
        <authorList>
            <consortium name="Broad Sequencing Platform"/>
            <person name="Lindblad-Toh K."/>
            <person name="Wade C.M."/>
            <person name="Mikkelsen T.S."/>
            <person name="Karlsson E.K."/>
            <person name="Jaffe D.B."/>
            <person name="Kamal M."/>
            <person name="Clamp M."/>
            <person name="Chang J.L."/>
            <person name="Kulbokas E.J. III"/>
            <person name="Zody M.C."/>
            <person name="Mauceli E."/>
            <person name="Xie X."/>
            <person name="Breen M."/>
            <person name="Wayne R.K."/>
            <person name="Ostrander E.A."/>
            <person name="Ponting C.P."/>
            <person name="Galibert F."/>
            <person name="Smith D.R."/>
            <person name="DeJong P.J."/>
            <person name="Kirkness E."/>
            <person name="Alvarez P."/>
            <person name="Biagi T."/>
            <person name="Brockman W."/>
            <person name="Butler J."/>
            <person name="Chin C.W."/>
            <person name="Cook A."/>
            <person name="Cuff J."/>
            <person name="Daly M.J."/>
            <person name="DeCaprio D."/>
            <person name="Gnerre S."/>
            <person name="Grabherr M."/>
            <person name="Kellis M."/>
            <person name="Kleber M."/>
            <person name="Bardeleben C."/>
            <person name="Goodstadt L."/>
            <person name="Heger A."/>
            <person name="Hitte C."/>
            <person name="Kim L."/>
            <person name="Koepfli K.P."/>
            <person name="Parker H.G."/>
            <person name="Pollinger J.P."/>
            <person name="Searle S.M."/>
            <person name="Sutter N.B."/>
            <person name="Thomas R."/>
            <person name="Webber C."/>
            <person name="Baldwin J."/>
            <person name="Abebe A."/>
            <person name="Abouelleil A."/>
            <person name="Aftuck L."/>
            <person name="Ait-Zahra M."/>
            <person name="Aldredge T."/>
            <person name="Allen N."/>
            <person name="An P."/>
            <person name="Anderson S."/>
            <person name="Antoine C."/>
            <person name="Arachchi H."/>
            <person name="Aslam A."/>
            <person name="Ayotte L."/>
            <person name="Bachantsang P."/>
            <person name="Barry A."/>
            <person name="Bayul T."/>
            <person name="Benamara M."/>
            <person name="Berlin A."/>
            <person name="Bessette D."/>
            <person name="Blitshteyn B."/>
            <person name="Bloom T."/>
            <person name="Blye J."/>
            <person name="Boguslavskiy L."/>
            <person name="Bonnet C."/>
            <person name="Boukhgalter B."/>
            <person name="Brown A."/>
            <person name="Cahill P."/>
            <person name="Calixte N."/>
            <person name="Camarata J."/>
            <person name="Cheshatsang Y."/>
            <person name="Chu J."/>
            <person name="Citroen M."/>
            <person name="Collymore A."/>
            <person name="Cooke P."/>
            <person name="Dawoe T."/>
            <person name="Daza R."/>
            <person name="Decktor K."/>
            <person name="DeGray S."/>
            <person name="Dhargay N."/>
            <person name="Dooley K."/>
            <person name="Dooley K."/>
            <person name="Dorje P."/>
            <person name="Dorjee K."/>
            <person name="Dorris L."/>
            <person name="Duffey N."/>
            <person name="Dupes A."/>
            <person name="Egbiremolen O."/>
            <person name="Elong R."/>
            <person name="Falk J."/>
            <person name="Farina A."/>
            <person name="Faro S."/>
            <person name="Ferguson D."/>
            <person name="Ferreira P."/>
            <person name="Fisher S."/>
            <person name="FitzGerald M."/>
            <person name="Foley K."/>
            <person name="Foley C."/>
            <person name="Franke A."/>
            <person name="Friedrich D."/>
            <person name="Gage D."/>
            <person name="Garber M."/>
            <person name="Gearin G."/>
            <person name="Giannoukos G."/>
            <person name="Goode T."/>
            <person name="Goyette A."/>
            <person name="Graham J."/>
            <person name="Grandbois E."/>
            <person name="Gyaltsen K."/>
            <person name="Hafez N."/>
            <person name="Hagopian D."/>
            <person name="Hagos B."/>
            <person name="Hall J."/>
            <person name="Healy C."/>
            <person name="Hegarty R."/>
            <person name="Honan T."/>
            <person name="Horn A."/>
            <person name="Houde N."/>
            <person name="Hughes L."/>
            <person name="Hunnicutt L."/>
            <person name="Husby M."/>
            <person name="Jester B."/>
            <person name="Jones C."/>
            <person name="Kamat A."/>
            <person name="Kanga B."/>
            <person name="Kells C."/>
            <person name="Khazanovich D."/>
            <person name="Kieu A.C."/>
            <person name="Kisner P."/>
            <person name="Kumar M."/>
            <person name="Lance K."/>
            <person name="Landers T."/>
            <person name="Lara M."/>
            <person name="Lee W."/>
            <person name="Leger J.P."/>
            <person name="Lennon N."/>
            <person name="Leuper L."/>
            <person name="LeVine S."/>
            <person name="Liu J."/>
            <person name="Liu X."/>
            <person name="Lokyitsang Y."/>
            <person name="Lokyitsang T."/>
            <person name="Lui A."/>
            <person name="Macdonald J."/>
            <person name="Major J."/>
            <person name="Marabella R."/>
            <person name="Maru K."/>
            <person name="Matthews C."/>
            <person name="McDonough S."/>
            <person name="Mehta T."/>
            <person name="Meldrim J."/>
            <person name="Melnikov A."/>
            <person name="Meneus L."/>
            <person name="Mihalev A."/>
            <person name="Mihova T."/>
            <person name="Miller K."/>
            <person name="Mittelman R."/>
            <person name="Mlenga V."/>
            <person name="Mulrain L."/>
            <person name="Munson G."/>
            <person name="Navidi A."/>
            <person name="Naylor J."/>
            <person name="Nguyen T."/>
            <person name="Nguyen N."/>
            <person name="Nguyen C."/>
            <person name="Nguyen T."/>
            <person name="Nicol R."/>
            <person name="Norbu N."/>
            <person name="Norbu C."/>
            <person name="Novod N."/>
            <person name="Nyima T."/>
            <person name="Olandt P."/>
            <person name="O'Neill B."/>
            <person name="O'Neill K."/>
            <person name="Osman S."/>
            <person name="Oyono L."/>
            <person name="Patti C."/>
            <person name="Perrin D."/>
            <person name="Phunkhang P."/>
            <person name="Pierre F."/>
            <person name="Priest M."/>
            <person name="Rachupka A."/>
            <person name="Raghuraman S."/>
            <person name="Rameau R."/>
            <person name="Ray V."/>
            <person name="Raymond C."/>
            <person name="Rege F."/>
            <person name="Rise C."/>
            <person name="Rogers J."/>
            <person name="Rogov P."/>
            <person name="Sahalie J."/>
            <person name="Settipalli S."/>
            <person name="Sharpe T."/>
            <person name="Shea T."/>
            <person name="Sheehan M."/>
            <person name="Sherpa N."/>
            <person name="Shi J."/>
            <person name="Shih D."/>
            <person name="Sloan J."/>
            <person name="Smith C."/>
            <person name="Sparrow T."/>
            <person name="Stalker J."/>
            <person name="Stange-Thomann N."/>
            <person name="Stavropoulos S."/>
            <person name="Stone C."/>
            <person name="Stone S."/>
            <person name="Sykes S."/>
            <person name="Tchuinga P."/>
            <person name="Tenzing P."/>
            <person name="Tesfaye S."/>
            <person name="Thoulutsang D."/>
            <person name="Thoulutsang Y."/>
            <person name="Topham K."/>
            <person name="Topping I."/>
            <person name="Tsamla T."/>
            <person name="Vassiliev H."/>
            <person name="Venkataraman V."/>
            <person name="Vo A."/>
            <person name="Wangchuk T."/>
            <person name="Wangdi T."/>
            <person name="Weiand M."/>
            <person name="Wilkinson J."/>
            <person name="Wilson A."/>
            <person name="Yadav S."/>
            <person name="Yang S."/>
            <person name="Yang X."/>
            <person name="Young G."/>
            <person name="Yu Q."/>
            <person name="Zainoun J."/>
            <person name="Zembek L."/>
            <person name="Zimmer A."/>
            <person name="Lander E.S."/>
        </authorList>
    </citation>
    <scope>NUCLEOTIDE SEQUENCE [LARGE SCALE GENOMIC DNA]</scope>
    <source>
        <strain evidence="10">Boxer</strain>
    </source>
</reference>
<dbReference type="Pfam" id="PF02492">
    <property type="entry name" value="cobW"/>
    <property type="match status" value="1"/>
</dbReference>
<comment type="catalytic activity">
    <reaction evidence="7">
        <text>GTP + H2O = GDP + phosphate + H(+)</text>
        <dbReference type="Rhea" id="RHEA:19669"/>
        <dbReference type="ChEBI" id="CHEBI:15377"/>
        <dbReference type="ChEBI" id="CHEBI:15378"/>
        <dbReference type="ChEBI" id="CHEBI:37565"/>
        <dbReference type="ChEBI" id="CHEBI:43474"/>
        <dbReference type="ChEBI" id="CHEBI:58189"/>
    </reaction>
    <physiologicalReaction direction="left-to-right" evidence="7">
        <dbReference type="Rhea" id="RHEA:19670"/>
    </physiologicalReaction>
</comment>
<comment type="similarity">
    <text evidence="6">Belongs to the SIMIBI class G3E GTPase family. ZNG1 subfamily.</text>
</comment>
<dbReference type="Ensembl" id="ENSCAFT00000074274.2">
    <property type="protein sequence ID" value="ENSCAFP00000056285.2"/>
    <property type="gene ID" value="ENSCAFG00000001943.5"/>
</dbReference>
<evidence type="ECO:0000256" key="6">
    <source>
        <dbReference type="ARBA" id="ARBA00034320"/>
    </source>
</evidence>
<dbReference type="InterPro" id="IPR027417">
    <property type="entry name" value="P-loop_NTPase"/>
</dbReference>
<dbReference type="SUPFAM" id="SSF90002">
    <property type="entry name" value="Hypothetical protein YjiA, C-terminal domain"/>
    <property type="match status" value="1"/>
</dbReference>
<evidence type="ECO:0000313" key="12">
    <source>
        <dbReference type="Ensembl" id="ENSCAFP00040003799.1"/>
    </source>
</evidence>
<evidence type="ECO:0000256" key="4">
    <source>
        <dbReference type="ARBA" id="ARBA00023134"/>
    </source>
</evidence>
<organism evidence="11 14">
    <name type="scientific">Canis lupus familiaris</name>
    <name type="common">Dog</name>
    <name type="synonym">Canis familiaris</name>
    <dbReference type="NCBI Taxonomy" id="9615"/>
    <lineage>
        <taxon>Eukaryota</taxon>
        <taxon>Metazoa</taxon>
        <taxon>Chordata</taxon>
        <taxon>Craniata</taxon>
        <taxon>Vertebrata</taxon>
        <taxon>Euteleostomi</taxon>
        <taxon>Mammalia</taxon>
        <taxon>Eutheria</taxon>
        <taxon>Laurasiatheria</taxon>
        <taxon>Carnivora</taxon>
        <taxon>Caniformia</taxon>
        <taxon>Canidae</taxon>
        <taxon>Canis</taxon>
    </lineage>
</organism>
<dbReference type="SUPFAM" id="SSF52540">
    <property type="entry name" value="P-loop containing nucleoside triphosphate hydrolases"/>
    <property type="match status" value="1"/>
</dbReference>
<dbReference type="GO" id="GO:0016787">
    <property type="term" value="F:hydrolase activity"/>
    <property type="evidence" value="ECO:0007669"/>
    <property type="project" value="UniProtKB-KW"/>
</dbReference>
<dbReference type="Ensembl" id="ENSCAFT00030026599.1">
    <property type="protein sequence ID" value="ENSCAFP00030023219.1"/>
    <property type="gene ID" value="ENSCAFG00030014047.1"/>
</dbReference>
<name>A0A8C0NIZ9_CANLF</name>
<evidence type="ECO:0000313" key="13">
    <source>
        <dbReference type="Proteomes" id="UP000002254"/>
    </source>
</evidence>
<reference evidence="11" key="4">
    <citation type="submission" date="2025-05" db="UniProtKB">
        <authorList>
            <consortium name="Ensembl"/>
        </authorList>
    </citation>
    <scope>IDENTIFICATION</scope>
</reference>
<dbReference type="AlphaFoldDB" id="A0A8C0NIZ9"/>
<evidence type="ECO:0000256" key="5">
    <source>
        <dbReference type="ARBA" id="ARBA00023186"/>
    </source>
</evidence>
<dbReference type="InterPro" id="IPR036627">
    <property type="entry name" value="CobW-likC_sf"/>
</dbReference>
<gene>
    <name evidence="11" type="primary">ZNG1</name>
</gene>
<evidence type="ECO:0000256" key="2">
    <source>
        <dbReference type="ARBA" id="ARBA00022801"/>
    </source>
</evidence>
<dbReference type="InterPro" id="IPR051316">
    <property type="entry name" value="Zinc-reg_GTPase_activator"/>
</dbReference>
<proteinExistence type="inferred from homology"/>
<dbReference type="Ensembl" id="ENSCAFT00040004426.1">
    <property type="protein sequence ID" value="ENSCAFP00040003799.1"/>
    <property type="gene ID" value="ENSCAFG00040002035.1"/>
</dbReference>
<keyword evidence="1" id="KW-0547">Nucleotide-binding</keyword>
<keyword evidence="5" id="KW-0143">Chaperone</keyword>
<evidence type="ECO:0000256" key="1">
    <source>
        <dbReference type="ARBA" id="ARBA00022741"/>
    </source>
</evidence>
<protein>
    <submittedName>
        <fullName evidence="11">Zn regulated GTPase metalloprotein activator 1</fullName>
    </submittedName>
</protein>
<feature type="domain" description="CobW C-terminal" evidence="9">
    <location>
        <begin position="255"/>
        <end position="355"/>
    </location>
</feature>
<keyword evidence="3" id="KW-0862">Zinc</keyword>
<evidence type="ECO:0000313" key="10">
    <source>
        <dbReference type="Ensembl" id="ENSCAFP00000056285.2"/>
    </source>
</evidence>
<dbReference type="Gene3D" id="3.30.1220.10">
    <property type="entry name" value="CobW-like, C-terminal domain"/>
    <property type="match status" value="1"/>
</dbReference>
<dbReference type="Proteomes" id="UP000002254">
    <property type="component" value="Chromosome 1"/>
</dbReference>
<dbReference type="Proteomes" id="UP000694542">
    <property type="component" value="Chromosome 1"/>
</dbReference>
<dbReference type="PANTHER" id="PTHR13748">
    <property type="entry name" value="COBW-RELATED"/>
    <property type="match status" value="1"/>
</dbReference>
<reference evidence="11" key="3">
    <citation type="submission" date="2019-03" db="EMBL/GenBank/DDBJ databases">
        <authorList>
            <person name="Warren W.C."/>
            <person name="Johnson G.S."/>
        </authorList>
    </citation>
    <scope>NUCLEOTIDE SEQUENCE [LARGE SCALE GENOMIC DNA]</scope>
    <source>
        <strain evidence="11">Basenji</strain>
    </source>
</reference>
<evidence type="ECO:0000313" key="11">
    <source>
        <dbReference type="Ensembl" id="ENSCAFP00030023219.1"/>
    </source>
</evidence>
<dbReference type="Gene3D" id="3.40.50.300">
    <property type="entry name" value="P-loop containing nucleotide triphosphate hydrolases"/>
    <property type="match status" value="2"/>
</dbReference>
<dbReference type="InterPro" id="IPR003495">
    <property type="entry name" value="CobW/HypB/UreG_nucleotide-bd"/>
</dbReference>
<evidence type="ECO:0000259" key="9">
    <source>
        <dbReference type="Pfam" id="PF07683"/>
    </source>
</evidence>
<dbReference type="Proteomes" id="UP000694429">
    <property type="component" value="Chromosome 1"/>
</dbReference>
<dbReference type="PANTHER" id="PTHR13748:SF31">
    <property type="entry name" value="ZINC-REGULATED GTPASE METALLOPROTEIN ACTIVATOR 1A-RELATED"/>
    <property type="match status" value="1"/>
</dbReference>
<dbReference type="CDD" id="cd03112">
    <property type="entry name" value="CobW-like"/>
    <property type="match status" value="1"/>
</dbReference>
<accession>A0A8C0NIZ9</accession>
<feature type="domain" description="CobW/HypB/UreG nucleotide-binding" evidence="8">
    <location>
        <begin position="43"/>
        <end position="209"/>
    </location>
</feature>
<sequence length="375" mass="41982">MFPAVGAVDEEEEPAEEDCPELVPIETKLREEEEKSGPGAKIPVTIITGYLGAGKTTLLNYILTEQHSKRVAVILNEFGEGSAVEKSLAVSQGGELYEEWLELRNGCLCCSVKDNGLRAIENLMQKKGKFDYILLETTGLADPGIITVVDSKYGLKHLEEEKPDGLINEASRQVALADIIIINKTDLVSEEDLSKLRAAIRSINGLGKILETQRSRVDLSNVLDLHAFDSLSGISLQKKLQHVPTTQPHLDQSIITVTFEVPGNAKEESLNVFIQNLLWEKNIRNKDDDCMEVIRLKGLVSIKDKAKQVIVQGVHELYDLEETPLSWKDDTERTNRLVLIGRNLDKEILRQLFVATVTEAEKRWTTHFKEDQVCL</sequence>
<dbReference type="GO" id="GO:0005525">
    <property type="term" value="F:GTP binding"/>
    <property type="evidence" value="ECO:0007669"/>
    <property type="project" value="UniProtKB-KW"/>
</dbReference>
<evidence type="ECO:0000256" key="7">
    <source>
        <dbReference type="ARBA" id="ARBA00049117"/>
    </source>
</evidence>
<evidence type="ECO:0000313" key="14">
    <source>
        <dbReference type="Proteomes" id="UP000694429"/>
    </source>
</evidence>
<dbReference type="InterPro" id="IPR011629">
    <property type="entry name" value="CobW-like_C"/>
</dbReference>
<dbReference type="Pfam" id="PF07683">
    <property type="entry name" value="CobW_C"/>
    <property type="match status" value="1"/>
</dbReference>
<keyword evidence="2" id="KW-0378">Hydrolase</keyword>